<organism evidence="1 2">
    <name type="scientific">Prevotella jejuni</name>
    <dbReference type="NCBI Taxonomy" id="1177574"/>
    <lineage>
        <taxon>Bacteria</taxon>
        <taxon>Pseudomonadati</taxon>
        <taxon>Bacteroidota</taxon>
        <taxon>Bacteroidia</taxon>
        <taxon>Bacteroidales</taxon>
        <taxon>Prevotellaceae</taxon>
        <taxon>Prevotella</taxon>
    </lineage>
</organism>
<protein>
    <submittedName>
        <fullName evidence="1">YD repeat-containing protein</fullName>
    </submittedName>
</protein>
<name>A0AA94S1C6_9BACT</name>
<evidence type="ECO:0000313" key="1">
    <source>
        <dbReference type="EMBL" id="SNS20017.1"/>
    </source>
</evidence>
<dbReference type="EMBL" id="FZNZ01000070">
    <property type="protein sequence ID" value="SNS20017.1"/>
    <property type="molecule type" value="Genomic_DNA"/>
</dbReference>
<sequence length="76" mass="8217">MISVHSQDGNIGTYNTATGDLQVKTEYDTHDRTVSVTLADASTTRSAYTIGSLDGVPMLETKVTDVPDRTMVRTLP</sequence>
<keyword evidence="2" id="KW-1185">Reference proteome</keyword>
<proteinExistence type="predicted"/>
<evidence type="ECO:0000313" key="2">
    <source>
        <dbReference type="Proteomes" id="UP000198427"/>
    </source>
</evidence>
<dbReference type="Proteomes" id="UP000198427">
    <property type="component" value="Unassembled WGS sequence"/>
</dbReference>
<comment type="caution">
    <text evidence="1">The sequence shown here is derived from an EMBL/GenBank/DDBJ whole genome shotgun (WGS) entry which is preliminary data.</text>
</comment>
<dbReference type="AlphaFoldDB" id="A0AA94S1C6"/>
<dbReference type="GeneID" id="97807889"/>
<accession>A0AA94S1C6</accession>
<reference evidence="1 2" key="1">
    <citation type="submission" date="2017-06" db="EMBL/GenBank/DDBJ databases">
        <authorList>
            <person name="Varghese N."/>
            <person name="Submissions S."/>
        </authorList>
    </citation>
    <scope>NUCLEOTIDE SEQUENCE [LARGE SCALE GENOMIC DNA]</scope>
    <source>
        <strain evidence="1 2">DSM 26989</strain>
    </source>
</reference>
<dbReference type="RefSeq" id="WP_167386049.1">
    <property type="nucleotide sequence ID" value="NZ_CP023863.1"/>
</dbReference>
<gene>
    <name evidence="1" type="ORF">SAMN06265364_1703</name>
</gene>